<proteinExistence type="predicted"/>
<feature type="region of interest" description="Disordered" evidence="1">
    <location>
        <begin position="273"/>
        <end position="299"/>
    </location>
</feature>
<reference evidence="2 3" key="1">
    <citation type="journal article" date="2024" name="Commun. Biol.">
        <title>Comparative genomic analysis of thermophilic fungi reveals convergent evolutionary adaptations and gene losses.</title>
        <authorList>
            <person name="Steindorff A.S."/>
            <person name="Aguilar-Pontes M.V."/>
            <person name="Robinson A.J."/>
            <person name="Andreopoulos B."/>
            <person name="LaButti K."/>
            <person name="Kuo A."/>
            <person name="Mondo S."/>
            <person name="Riley R."/>
            <person name="Otillar R."/>
            <person name="Haridas S."/>
            <person name="Lipzen A."/>
            <person name="Grimwood J."/>
            <person name="Schmutz J."/>
            <person name="Clum A."/>
            <person name="Reid I.D."/>
            <person name="Moisan M.C."/>
            <person name="Butler G."/>
            <person name="Nguyen T.T.M."/>
            <person name="Dewar K."/>
            <person name="Conant G."/>
            <person name="Drula E."/>
            <person name="Henrissat B."/>
            <person name="Hansel C."/>
            <person name="Singer S."/>
            <person name="Hutchinson M.I."/>
            <person name="de Vries R.P."/>
            <person name="Natvig D.O."/>
            <person name="Powell A.J."/>
            <person name="Tsang A."/>
            <person name="Grigoriev I.V."/>
        </authorList>
    </citation>
    <scope>NUCLEOTIDE SEQUENCE [LARGE SCALE GENOMIC DNA]</scope>
    <source>
        <strain evidence="2 3">CBS 494.80</strain>
    </source>
</reference>
<protein>
    <submittedName>
        <fullName evidence="2">Uncharacterized protein</fullName>
    </submittedName>
</protein>
<comment type="caution">
    <text evidence="2">The sequence shown here is derived from an EMBL/GenBank/DDBJ whole genome shotgun (WGS) entry which is preliminary data.</text>
</comment>
<accession>A0ABR4CBQ9</accession>
<evidence type="ECO:0000313" key="2">
    <source>
        <dbReference type="EMBL" id="KAL2067334.1"/>
    </source>
</evidence>
<sequence>MGIQPEGSGFNGVPLEVRRMIYALASDRDPDNFFETKRIHIQVNSKLRIVPPPVPPAGQQAPDGQYIYDFWIALRTRPHNINFVNQETYRDYLARYHDTLELRGHRNRSDVVHFNARDAPSLFALADLATPLGVPIGISGHTGQGPPALLRSQQLLGFDVIQRIEWPPHNNLTNRMLGAIWLQANVLGGLIQPFNPFNFPLSRLSTRTTLALHYRLQVYDTMLALPEAQRPPPPAFRPNPLHAYQLLLENRTAVIDEFFRILPLSPVVPGALPSNAGSGSGPSPEQDDPDYPPPFDPGVPLTFKVVPKVAFTNAGSGKSQAT</sequence>
<name>A0ABR4CBQ9_9HELO</name>
<organism evidence="2 3">
    <name type="scientific">Oculimacula yallundae</name>
    <dbReference type="NCBI Taxonomy" id="86028"/>
    <lineage>
        <taxon>Eukaryota</taxon>
        <taxon>Fungi</taxon>
        <taxon>Dikarya</taxon>
        <taxon>Ascomycota</taxon>
        <taxon>Pezizomycotina</taxon>
        <taxon>Leotiomycetes</taxon>
        <taxon>Helotiales</taxon>
        <taxon>Ploettnerulaceae</taxon>
        <taxon>Oculimacula</taxon>
    </lineage>
</organism>
<feature type="compositionally biased region" description="Low complexity" evidence="1">
    <location>
        <begin position="273"/>
        <end position="284"/>
    </location>
</feature>
<evidence type="ECO:0000256" key="1">
    <source>
        <dbReference type="SAM" id="MobiDB-lite"/>
    </source>
</evidence>
<evidence type="ECO:0000313" key="3">
    <source>
        <dbReference type="Proteomes" id="UP001595075"/>
    </source>
</evidence>
<dbReference type="EMBL" id="JAZHXI010000010">
    <property type="protein sequence ID" value="KAL2067334.1"/>
    <property type="molecule type" value="Genomic_DNA"/>
</dbReference>
<keyword evidence="3" id="KW-1185">Reference proteome</keyword>
<dbReference type="Proteomes" id="UP001595075">
    <property type="component" value="Unassembled WGS sequence"/>
</dbReference>
<gene>
    <name evidence="2" type="ORF">VTL71DRAFT_1759</name>
</gene>